<dbReference type="Gene3D" id="2.160.20.10">
    <property type="entry name" value="Single-stranded right-handed beta-helix, Pectin lyase-like"/>
    <property type="match status" value="3"/>
</dbReference>
<dbReference type="InterPro" id="IPR024519">
    <property type="entry name" value="IAT_beta"/>
</dbReference>
<dbReference type="Proteomes" id="UP000595362">
    <property type="component" value="Chromosome"/>
</dbReference>
<dbReference type="InterPro" id="IPR006626">
    <property type="entry name" value="PbH1"/>
</dbReference>
<dbReference type="Pfam" id="PF11924">
    <property type="entry name" value="IAT_beta"/>
    <property type="match status" value="1"/>
</dbReference>
<dbReference type="Gene3D" id="2.40.160.160">
    <property type="entry name" value="Inverse autotransporter, beta-domain"/>
    <property type="match status" value="1"/>
</dbReference>
<organism evidence="3 4">
    <name type="scientific">Micavibrio aeruginosavorus</name>
    <dbReference type="NCBI Taxonomy" id="349221"/>
    <lineage>
        <taxon>Bacteria</taxon>
        <taxon>Pseudomonadati</taxon>
        <taxon>Bdellovibrionota</taxon>
        <taxon>Bdellovibrionia</taxon>
        <taxon>Bdellovibrionales</taxon>
        <taxon>Pseudobdellovibrionaceae</taxon>
        <taxon>Micavibrio</taxon>
    </lineage>
</organism>
<evidence type="ECO:0000259" key="2">
    <source>
        <dbReference type="Pfam" id="PF13229"/>
    </source>
</evidence>
<feature type="domain" description="Right handed beta helix" evidence="2">
    <location>
        <begin position="907"/>
        <end position="1070"/>
    </location>
</feature>
<dbReference type="InterPro" id="IPR038177">
    <property type="entry name" value="IAT_beta_sf"/>
</dbReference>
<dbReference type="Pfam" id="PF13229">
    <property type="entry name" value="Beta_helix"/>
    <property type="match status" value="1"/>
</dbReference>
<name>A0A7T5UIF8_9BACT</name>
<protein>
    <submittedName>
        <fullName evidence="3">Inverse autotransporter beta domain-containing protein</fullName>
    </submittedName>
</protein>
<dbReference type="InterPro" id="IPR039448">
    <property type="entry name" value="Beta_helix"/>
</dbReference>
<dbReference type="EMBL" id="CP066681">
    <property type="protein sequence ID" value="QQG36648.1"/>
    <property type="molecule type" value="Genomic_DNA"/>
</dbReference>
<proteinExistence type="predicted"/>
<evidence type="ECO:0000259" key="1">
    <source>
        <dbReference type="Pfam" id="PF11924"/>
    </source>
</evidence>
<dbReference type="InterPro" id="IPR012334">
    <property type="entry name" value="Pectin_lyas_fold"/>
</dbReference>
<feature type="domain" description="Inverse autotransporter beta-domain" evidence="1">
    <location>
        <begin position="154"/>
        <end position="315"/>
    </location>
</feature>
<dbReference type="SMART" id="SM00710">
    <property type="entry name" value="PbH1"/>
    <property type="match status" value="24"/>
</dbReference>
<evidence type="ECO:0000313" key="4">
    <source>
        <dbReference type="Proteomes" id="UP000595362"/>
    </source>
</evidence>
<dbReference type="SUPFAM" id="SSF51126">
    <property type="entry name" value="Pectin lyase-like"/>
    <property type="match status" value="4"/>
</dbReference>
<reference evidence="3 4" key="1">
    <citation type="submission" date="2020-07" db="EMBL/GenBank/DDBJ databases">
        <title>Huge and variable diversity of episymbiotic CPR bacteria and DPANN archaea in groundwater ecosystems.</title>
        <authorList>
            <person name="He C.Y."/>
            <person name="Keren R."/>
            <person name="Whittaker M."/>
            <person name="Farag I.F."/>
            <person name="Doudna J."/>
            <person name="Cate J.H.D."/>
            <person name="Banfield J.F."/>
        </authorList>
    </citation>
    <scope>NUCLEOTIDE SEQUENCE [LARGE SCALE GENOMIC DNA]</scope>
    <source>
        <strain evidence="3">NC_groundwater_70_Ag_B-0.1um_54_66</strain>
    </source>
</reference>
<sequence length="1428" mass="147358">MSQVSRLTRFAVIGLSSVLTLNTVNAFGQEACPFVSQKKYTETECLQAQLAAALAREKLLKEENEELKHSLAAFPHMTEERRFRGDSIPQIQKETAKIAGNLLKEEGTAFNGEEHSLVNIAPAAGAPATAVSHQPPSAGTPAAPQTTAPAFYPAAHVDMHVRAGNRRAITGTDVWIPLRWDGRNLVFMDMRLSRDTRDEIEGNFGGGLRRVIDGRDGIWGLYGYYDIRRTAYDNRFSQATIGTEWLAEEWDARANAYIALNDEKSTTTTLPTTVSFSGTGLVARGGTSTLTEVPLSGLDLELGYKIPFAPWLPETRVYGGAYYFNGDGVGPIHGGRMRLHSDITDWLQIGAEYRDDNIRDYETLAEIRLRYSFGGAPSASPVRKLFERLDEQPVRDIDIVTGGSTTENVSTATVNNASSGAAQEIYFVDNTAAGGGDGSTETPFNTIAGALAVAGANDIIYVRAGDGTATGMDSGVLLNDNGQRLVGSGTNLTFGMLDLEVAGMSTPVDSYVIAAATSAPVITNTVAASDGITIAANDVFVAGVTVDSATRDGIRIAAGAGQNWQNAEIRDVTLSNNLNNGMALVTTGGGIIANPILANVTASHNLFDGISLNSSGAGSLIGGVNVADSLFDDNGRYGFYGLAQTAGDLGAVTITDTAANGNGEIGLIFQATAAGSEITSVSMNGVSAEDNADTGIYINAATGGLISAAALSDMIIRDNGEHGFYVHSSGAGSMITSASLSDSFLDNNSGYGFYGYATGGSDIGSLTVGGTTIQGGGASGHYVVTDNATSVISSYSLTDSTISDNDDHGVYLYANAGQVTTATITNVTTQDNRANGYNIGSNAATGQIGTLTMTGDSATGNSDHGAYIYTASGTLGTVTLSDLDLQDNNAYGLYVSATGATGLITSLSVEDSLIENNAGYGLMLETTTAADITATALSGLTIRDNEEHGLYMTANGAGSLIGDVTFADSEIERSANYGLHAYATAGGDFNSIDIYNVDITDSGSHGYYLYTDNAGSLITTVTVSDSTATDNANNGFYVYANAGQITTATLSDLVSTNNGDQGYDLRAAGATGLINSVSLSDSIADGNGDTGVYVYATGGADITTATLSGLTSEGNGSHGYLVYAYNSATSVIGNISLTDSTATDNANNGFYVYANNGEITTATLSDLVSANNGDVGYSISANTATGLIGTLSLSNASSTNDVANGLYLYAAGGGDITTATLSNINVTDSDGTGIYIAANAAGSVITNLSLTDSSSVENAIQGIYIGGQSGGQIAAATLDELTATGNRASGIYVDATGASQLNSVLLTDSIAADNFDYGIYLNASGTSVFSAMAQGVTASGNYQYGVYVNDDTTGAFTADLGGGALGSTGGNRIFGSMIEDIRVDLDNLQLKAENNWWGEPLGLQVSERLLDGASTIDSTPFLAADPGP</sequence>
<gene>
    <name evidence="3" type="ORF">HYS17_02430</name>
</gene>
<evidence type="ECO:0000313" key="3">
    <source>
        <dbReference type="EMBL" id="QQG36648.1"/>
    </source>
</evidence>
<accession>A0A7T5UIF8</accession>
<dbReference type="InterPro" id="IPR011050">
    <property type="entry name" value="Pectin_lyase_fold/virulence"/>
</dbReference>